<dbReference type="NCBIfam" id="TIGR00204">
    <property type="entry name" value="dxs"/>
    <property type="match status" value="1"/>
</dbReference>
<dbReference type="GO" id="GO:0000287">
    <property type="term" value="F:magnesium ion binding"/>
    <property type="evidence" value="ECO:0007669"/>
    <property type="project" value="UniProtKB-UniRule"/>
</dbReference>
<protein>
    <recommendedName>
        <fullName evidence="10">1-deoxy-D-xylulose-5-phosphate synthase</fullName>
        <ecNumber evidence="10">2.2.1.7</ecNumber>
    </recommendedName>
    <alternativeName>
        <fullName evidence="10">1-deoxyxylulose-5-phosphate synthase</fullName>
        <shortName evidence="10">DXP synthase</shortName>
        <shortName evidence="10">DXPS</shortName>
    </alternativeName>
</protein>
<dbReference type="InterPro" id="IPR033248">
    <property type="entry name" value="Transketolase_C"/>
</dbReference>
<evidence type="ECO:0000256" key="4">
    <source>
        <dbReference type="ARBA" id="ARBA00022679"/>
    </source>
</evidence>
<dbReference type="GO" id="GO:0019288">
    <property type="term" value="P:isopentenyl diphosphate biosynthetic process, methylerythritol 4-phosphate pathway"/>
    <property type="evidence" value="ECO:0007669"/>
    <property type="project" value="TreeGrafter"/>
</dbReference>
<dbReference type="NCBIfam" id="NF003933">
    <property type="entry name" value="PRK05444.2-2"/>
    <property type="match status" value="1"/>
</dbReference>
<reference evidence="12 13" key="1">
    <citation type="journal article" date="2018" name="Genome Announc.">
        <title>Ignatzschineria cameli sp. nov., isolated from necrotic foot tissue of dromedaries (Camelus dromedarius) and associated maggots (Wohlfahrtia species) in Dubai.</title>
        <authorList>
            <person name="Tsang C.C."/>
            <person name="Tang J.Y."/>
            <person name="Fong J.Y."/>
            <person name="Kinne J."/>
            <person name="Lee H.H."/>
            <person name="Joseph M."/>
            <person name="Jose S."/>
            <person name="Schuster R.K."/>
            <person name="Tang Y."/>
            <person name="Sivakumar S."/>
            <person name="Chen J.H."/>
            <person name="Teng J.L."/>
            <person name="Lau S.K."/>
            <person name="Wernery U."/>
            <person name="Woo P.C."/>
        </authorList>
    </citation>
    <scope>NUCLEOTIDE SEQUENCE [LARGE SCALE GENOMIC DNA]</scope>
    <source>
        <strain evidence="12 13">KCTC 22643</strain>
    </source>
</reference>
<feature type="binding site" evidence="10">
    <location>
        <position position="178"/>
    </location>
    <ligand>
        <name>thiamine diphosphate</name>
        <dbReference type="ChEBI" id="CHEBI:58937"/>
    </ligand>
</feature>
<feature type="binding site" evidence="10">
    <location>
        <position position="385"/>
    </location>
    <ligand>
        <name>thiamine diphosphate</name>
        <dbReference type="ChEBI" id="CHEBI:58937"/>
    </ligand>
</feature>
<comment type="subunit">
    <text evidence="3 10">Homodimer.</text>
</comment>
<name>A0A2U2AJ87_9GAMM</name>
<dbReference type="Pfam" id="PF02780">
    <property type="entry name" value="Transketolase_C"/>
    <property type="match status" value="1"/>
</dbReference>
<dbReference type="InterPro" id="IPR005477">
    <property type="entry name" value="Dxylulose-5-P_synthase"/>
</dbReference>
<keyword evidence="8 10" id="KW-0786">Thiamine pyrophosphate</keyword>
<dbReference type="CDD" id="cd07033">
    <property type="entry name" value="TPP_PYR_DXS_TK_like"/>
    <property type="match status" value="1"/>
</dbReference>
<comment type="caution">
    <text evidence="12">The sequence shown here is derived from an EMBL/GenBank/DDBJ whole genome shotgun (WGS) entry which is preliminary data.</text>
</comment>
<comment type="cofactor">
    <cofactor evidence="10">
        <name>thiamine diphosphate</name>
        <dbReference type="ChEBI" id="CHEBI:58937"/>
    </cofactor>
    <text evidence="10">Binds 1 thiamine pyrophosphate per subunit.</text>
</comment>
<dbReference type="SUPFAM" id="SSF52518">
    <property type="entry name" value="Thiamin diphosphate-binding fold (THDP-binding)"/>
    <property type="match status" value="2"/>
</dbReference>
<comment type="similarity">
    <text evidence="2 10">Belongs to the transketolase family. DXPS subfamily.</text>
</comment>
<keyword evidence="9 10" id="KW-0414">Isoprene biosynthesis</keyword>
<dbReference type="PANTHER" id="PTHR43322:SF5">
    <property type="entry name" value="1-DEOXY-D-XYLULOSE-5-PHOSPHATE SYNTHASE, CHLOROPLASTIC"/>
    <property type="match status" value="1"/>
</dbReference>
<dbReference type="UniPathway" id="UPA00064">
    <property type="reaction ID" value="UER00091"/>
</dbReference>
<comment type="cofactor">
    <cofactor evidence="10">
        <name>Mg(2+)</name>
        <dbReference type="ChEBI" id="CHEBI:18420"/>
    </cofactor>
    <text evidence="10">Binds 1 Mg(2+) ion per subunit.</text>
</comment>
<feature type="binding site" evidence="10">
    <location>
        <position position="288"/>
    </location>
    <ligand>
        <name>thiamine diphosphate</name>
        <dbReference type="ChEBI" id="CHEBI:58937"/>
    </ligand>
</feature>
<dbReference type="EC" id="2.2.1.7" evidence="10"/>
<dbReference type="EMBL" id="QEWR01000004">
    <property type="protein sequence ID" value="PWD82707.1"/>
    <property type="molecule type" value="Genomic_DNA"/>
</dbReference>
<evidence type="ECO:0000256" key="10">
    <source>
        <dbReference type="HAMAP-Rule" id="MF_00315"/>
    </source>
</evidence>
<evidence type="ECO:0000313" key="13">
    <source>
        <dbReference type="Proteomes" id="UP000244948"/>
    </source>
</evidence>
<dbReference type="Pfam" id="PF13292">
    <property type="entry name" value="DXP_synthase_N"/>
    <property type="match status" value="1"/>
</dbReference>
<evidence type="ECO:0000256" key="5">
    <source>
        <dbReference type="ARBA" id="ARBA00022723"/>
    </source>
</evidence>
<dbReference type="PANTHER" id="PTHR43322">
    <property type="entry name" value="1-D-DEOXYXYLULOSE 5-PHOSPHATE SYNTHASE-RELATED"/>
    <property type="match status" value="1"/>
</dbReference>
<evidence type="ECO:0000256" key="7">
    <source>
        <dbReference type="ARBA" id="ARBA00022977"/>
    </source>
</evidence>
<dbReference type="Gene3D" id="3.40.50.920">
    <property type="match status" value="1"/>
</dbReference>
<dbReference type="InterPro" id="IPR029061">
    <property type="entry name" value="THDP-binding"/>
</dbReference>
<evidence type="ECO:0000256" key="2">
    <source>
        <dbReference type="ARBA" id="ARBA00011081"/>
    </source>
</evidence>
<evidence type="ECO:0000256" key="3">
    <source>
        <dbReference type="ARBA" id="ARBA00011738"/>
    </source>
</evidence>
<evidence type="ECO:0000256" key="6">
    <source>
        <dbReference type="ARBA" id="ARBA00022842"/>
    </source>
</evidence>
<keyword evidence="7 10" id="KW-0784">Thiamine biosynthesis</keyword>
<evidence type="ECO:0000256" key="9">
    <source>
        <dbReference type="ARBA" id="ARBA00023229"/>
    </source>
</evidence>
<keyword evidence="5 10" id="KW-0479">Metal-binding</keyword>
<dbReference type="SMART" id="SM00861">
    <property type="entry name" value="Transket_pyr"/>
    <property type="match status" value="1"/>
</dbReference>
<dbReference type="GO" id="GO:0030976">
    <property type="term" value="F:thiamine pyrophosphate binding"/>
    <property type="evidence" value="ECO:0007669"/>
    <property type="project" value="UniProtKB-UniRule"/>
</dbReference>
<evidence type="ECO:0000256" key="8">
    <source>
        <dbReference type="ARBA" id="ARBA00023052"/>
    </source>
</evidence>
<dbReference type="FunFam" id="3.40.50.970:FF:000005">
    <property type="entry name" value="1-deoxy-D-xylulose-5-phosphate synthase"/>
    <property type="match status" value="1"/>
</dbReference>
<dbReference type="InterPro" id="IPR009014">
    <property type="entry name" value="Transketo_C/PFOR_II"/>
</dbReference>
<dbReference type="RefSeq" id="WP_109236646.1">
    <property type="nucleotide sequence ID" value="NZ_BMXZ01000004.1"/>
</dbReference>
<evidence type="ECO:0000313" key="12">
    <source>
        <dbReference type="EMBL" id="PWD82707.1"/>
    </source>
</evidence>
<dbReference type="GO" id="GO:0016114">
    <property type="term" value="P:terpenoid biosynthetic process"/>
    <property type="evidence" value="ECO:0007669"/>
    <property type="project" value="UniProtKB-UniRule"/>
</dbReference>
<dbReference type="Pfam" id="PF02779">
    <property type="entry name" value="Transket_pyr"/>
    <property type="match status" value="1"/>
</dbReference>
<dbReference type="InterPro" id="IPR005475">
    <property type="entry name" value="Transketolase-like_Pyr-bd"/>
</dbReference>
<organism evidence="12 13">
    <name type="scientific">Ignatzschineria indica</name>
    <dbReference type="NCBI Taxonomy" id="472583"/>
    <lineage>
        <taxon>Bacteria</taxon>
        <taxon>Pseudomonadati</taxon>
        <taxon>Pseudomonadota</taxon>
        <taxon>Gammaproteobacteria</taxon>
        <taxon>Cardiobacteriales</taxon>
        <taxon>Ignatzschineriaceae</taxon>
        <taxon>Ignatzschineria</taxon>
    </lineage>
</organism>
<comment type="function">
    <text evidence="10">Catalyzes the acyloin condensation reaction between C atoms 2 and 3 of pyruvate and glyceraldehyde 3-phosphate to yield 1-deoxy-D-xylulose-5-phosphate (DXP).</text>
</comment>
<keyword evidence="4 10" id="KW-0808">Transferase</keyword>
<dbReference type="Proteomes" id="UP000244948">
    <property type="component" value="Unassembled WGS sequence"/>
</dbReference>
<evidence type="ECO:0000256" key="1">
    <source>
        <dbReference type="ARBA" id="ARBA00004980"/>
    </source>
</evidence>
<feature type="binding site" evidence="10">
    <location>
        <begin position="117"/>
        <end position="119"/>
    </location>
    <ligand>
        <name>thiamine diphosphate</name>
        <dbReference type="ChEBI" id="CHEBI:58937"/>
    </ligand>
</feature>
<keyword evidence="6 10" id="KW-0460">Magnesium</keyword>
<accession>A0A2U2AJ87</accession>
<sequence>MNPTPLLDQIQSPDDLKSLSLNDLESLSMELRQFLIGSVLDSGGHFASGLGVVELTVALHHVFNTPHDKIIWDVGHQAYPHKILTGRKDQIHTIRKKGGLGPFPSLNESDYDAFGVGHSSTSISAALGMAIGAKHHHDESQQLIAVIGDGALTAGQAFEALNHAGDLKANLLVILNDNNMSISPNVGALSTMLTRTLSKPAIQSIRESGAKFLENLPFPQALDLAKRAETRVKSAVAEQSIIFEEFGFQYFGPIDGHDLPTLITTLKNLKQKSGPRFLHITTKKGKGYAKAEAEPVKFHAVSAAKRESSPADKISATQSESHLEKKLEKQKPSLTYTQVFSQWLCDMAEIEPDLMAITPAMCEGSGLVAFSQRFPHRFFDTAIAEQHAVTLGAGMALGGVKPVVAIYSTFLQRAYDQLIHDVAIQNLNVTFAIDRAGIVGPDGATHAGTFDIAYLRTIPNMVIMAPSSEEECYKMLTTAYHYPGPAAVRYPRGKGIGTQISDEPIEKIEIGKSQLLQEGESLLVINIGPLIENAATIANHFGGSLLDLRFVKPLDREMLLKLARSHQAIITIEDGAIMGGAGSAINELLASEGIFMPIKHFGIKDYYPEHGEREEILADYGLTPKKMIEETEAFLSLLKLAQ</sequence>
<dbReference type="Gene3D" id="3.40.50.970">
    <property type="match status" value="2"/>
</dbReference>
<dbReference type="GO" id="GO:0008661">
    <property type="term" value="F:1-deoxy-D-xylulose-5-phosphate synthase activity"/>
    <property type="evidence" value="ECO:0007669"/>
    <property type="project" value="UniProtKB-UniRule"/>
</dbReference>
<feature type="binding site" evidence="10">
    <location>
        <position position="76"/>
    </location>
    <ligand>
        <name>thiamine diphosphate</name>
        <dbReference type="ChEBI" id="CHEBI:58937"/>
    </ligand>
</feature>
<keyword evidence="13" id="KW-1185">Reference proteome</keyword>
<dbReference type="CDD" id="cd02007">
    <property type="entry name" value="TPP_DXS"/>
    <property type="match status" value="1"/>
</dbReference>
<feature type="binding site" evidence="10">
    <location>
        <position position="178"/>
    </location>
    <ligand>
        <name>Mg(2+)</name>
        <dbReference type="ChEBI" id="CHEBI:18420"/>
    </ligand>
</feature>
<feature type="domain" description="Transketolase-like pyrimidine-binding" evidence="11">
    <location>
        <begin position="334"/>
        <end position="498"/>
    </location>
</feature>
<dbReference type="HAMAP" id="MF_00315">
    <property type="entry name" value="DXP_synth"/>
    <property type="match status" value="1"/>
</dbReference>
<feature type="binding site" evidence="10">
    <location>
        <position position="149"/>
    </location>
    <ligand>
        <name>Mg(2+)</name>
        <dbReference type="ChEBI" id="CHEBI:18420"/>
    </ligand>
</feature>
<proteinExistence type="inferred from homology"/>
<dbReference type="GO" id="GO:0005829">
    <property type="term" value="C:cytosol"/>
    <property type="evidence" value="ECO:0007669"/>
    <property type="project" value="TreeGrafter"/>
</dbReference>
<dbReference type="SUPFAM" id="SSF52922">
    <property type="entry name" value="TK C-terminal domain-like"/>
    <property type="match status" value="1"/>
</dbReference>
<evidence type="ECO:0000259" key="11">
    <source>
        <dbReference type="SMART" id="SM00861"/>
    </source>
</evidence>
<dbReference type="AlphaFoldDB" id="A0A2U2AJ87"/>
<dbReference type="GO" id="GO:0009228">
    <property type="term" value="P:thiamine biosynthetic process"/>
    <property type="evidence" value="ECO:0007669"/>
    <property type="project" value="UniProtKB-UniRule"/>
</dbReference>
<comment type="catalytic activity">
    <reaction evidence="10">
        <text>D-glyceraldehyde 3-phosphate + pyruvate + H(+) = 1-deoxy-D-xylulose 5-phosphate + CO2</text>
        <dbReference type="Rhea" id="RHEA:12605"/>
        <dbReference type="ChEBI" id="CHEBI:15361"/>
        <dbReference type="ChEBI" id="CHEBI:15378"/>
        <dbReference type="ChEBI" id="CHEBI:16526"/>
        <dbReference type="ChEBI" id="CHEBI:57792"/>
        <dbReference type="ChEBI" id="CHEBI:59776"/>
        <dbReference type="EC" id="2.2.1.7"/>
    </reaction>
</comment>
<comment type="pathway">
    <text evidence="1 10">Metabolic intermediate biosynthesis; 1-deoxy-D-xylulose 5-phosphate biosynthesis; 1-deoxy-D-xylulose 5-phosphate from D-glyceraldehyde 3-phosphate and pyruvate: step 1/1.</text>
</comment>
<gene>
    <name evidence="10" type="primary">dxs</name>
    <name evidence="12" type="ORF">DC082_08810</name>
</gene>
<feature type="binding site" evidence="10">
    <location>
        <begin position="150"/>
        <end position="151"/>
    </location>
    <ligand>
        <name>thiamine diphosphate</name>
        <dbReference type="ChEBI" id="CHEBI:58937"/>
    </ligand>
</feature>